<evidence type="ECO:0000256" key="1">
    <source>
        <dbReference type="ARBA" id="ARBA00004141"/>
    </source>
</evidence>
<keyword evidence="2 6" id="KW-0812">Transmembrane</keyword>
<evidence type="ECO:0000256" key="6">
    <source>
        <dbReference type="SAM" id="Phobius"/>
    </source>
</evidence>
<evidence type="ECO:0000313" key="10">
    <source>
        <dbReference type="Proteomes" id="UP001239462"/>
    </source>
</evidence>
<keyword evidence="10" id="KW-1185">Reference proteome</keyword>
<reference evidence="9 10" key="1">
    <citation type="submission" date="2023-06" db="EMBL/GenBank/DDBJ databases">
        <title>Roseiconus lacunae JC819 isolated from Gulf of Mannar region, Tamil Nadu.</title>
        <authorList>
            <person name="Pk S."/>
            <person name="Ch S."/>
            <person name="Ch V.R."/>
        </authorList>
    </citation>
    <scope>NUCLEOTIDE SEQUENCE [LARGE SCALE GENOMIC DNA]</scope>
    <source>
        <strain evidence="9 10">JC819</strain>
    </source>
</reference>
<comment type="caution">
    <text evidence="9">The sequence shown here is derived from an EMBL/GenBank/DDBJ whole genome shotgun (WGS) entry which is preliminary data.</text>
</comment>
<dbReference type="EMBL" id="JASZZN010000008">
    <property type="protein sequence ID" value="MDM4016346.1"/>
    <property type="molecule type" value="Genomic_DNA"/>
</dbReference>
<dbReference type="Proteomes" id="UP001239462">
    <property type="component" value="Unassembled WGS sequence"/>
</dbReference>
<feature type="transmembrane region" description="Helical" evidence="6">
    <location>
        <begin position="1127"/>
        <end position="1145"/>
    </location>
</feature>
<feature type="transmembrane region" description="Helical" evidence="6">
    <location>
        <begin position="902"/>
        <end position="920"/>
    </location>
</feature>
<feature type="transmembrane region" description="Helical" evidence="6">
    <location>
        <begin position="222"/>
        <end position="244"/>
    </location>
</feature>
<feature type="transmembrane region" description="Helical" evidence="6">
    <location>
        <begin position="122"/>
        <end position="142"/>
    </location>
</feature>
<evidence type="ECO:0000256" key="5">
    <source>
        <dbReference type="ARBA" id="ARBA00023136"/>
    </source>
</evidence>
<feature type="transmembrane region" description="Helical" evidence="6">
    <location>
        <begin position="192"/>
        <end position="210"/>
    </location>
</feature>
<protein>
    <submittedName>
        <fullName evidence="9">Cytochrome c biogenesis protein CcsA</fullName>
    </submittedName>
</protein>
<feature type="transmembrane region" description="Helical" evidence="6">
    <location>
        <begin position="1024"/>
        <end position="1053"/>
    </location>
</feature>
<evidence type="ECO:0000256" key="2">
    <source>
        <dbReference type="ARBA" id="ARBA00022692"/>
    </source>
</evidence>
<feature type="transmembrane region" description="Helical" evidence="6">
    <location>
        <begin position="576"/>
        <end position="596"/>
    </location>
</feature>
<keyword evidence="5 6" id="KW-0472">Membrane</keyword>
<feature type="domain" description="Cytochrome c assembly protein" evidence="7">
    <location>
        <begin position="957"/>
        <end position="1155"/>
    </location>
</feature>
<feature type="transmembrane region" description="Helical" evidence="6">
    <location>
        <begin position="88"/>
        <end position="110"/>
    </location>
</feature>
<feature type="transmembrane region" description="Helical" evidence="6">
    <location>
        <begin position="1165"/>
        <end position="1184"/>
    </location>
</feature>
<dbReference type="PANTHER" id="PTHR30071:SF1">
    <property type="entry name" value="CYTOCHROME B_B6 PROTEIN-RELATED"/>
    <property type="match status" value="1"/>
</dbReference>
<dbReference type="RefSeq" id="WP_289163977.1">
    <property type="nucleotide sequence ID" value="NZ_JASZZN010000008.1"/>
</dbReference>
<feature type="transmembrane region" description="Helical" evidence="6">
    <location>
        <begin position="984"/>
        <end position="1004"/>
    </location>
</feature>
<dbReference type="PANTHER" id="PTHR30071">
    <property type="entry name" value="HEME EXPORTER PROTEIN C"/>
    <property type="match status" value="1"/>
</dbReference>
<feature type="transmembrane region" description="Helical" evidence="6">
    <location>
        <begin position="1103"/>
        <end position="1120"/>
    </location>
</feature>
<evidence type="ECO:0000256" key="3">
    <source>
        <dbReference type="ARBA" id="ARBA00022748"/>
    </source>
</evidence>
<proteinExistence type="predicted"/>
<feature type="transmembrane region" description="Helical" evidence="6">
    <location>
        <begin position="251"/>
        <end position="267"/>
    </location>
</feature>
<dbReference type="Pfam" id="PF05140">
    <property type="entry name" value="ResB"/>
    <property type="match status" value="1"/>
</dbReference>
<feature type="transmembrane region" description="Helical" evidence="6">
    <location>
        <begin position="162"/>
        <end position="180"/>
    </location>
</feature>
<feature type="transmembrane region" description="Helical" evidence="6">
    <location>
        <begin position="1065"/>
        <end position="1088"/>
    </location>
</feature>
<evidence type="ECO:0000313" key="9">
    <source>
        <dbReference type="EMBL" id="MDM4016346.1"/>
    </source>
</evidence>
<dbReference type="Pfam" id="PF01578">
    <property type="entry name" value="Cytochrom_C_asm"/>
    <property type="match status" value="1"/>
</dbReference>
<dbReference type="InterPro" id="IPR045062">
    <property type="entry name" value="Cyt_c_biogenesis_CcsA/CcmC"/>
</dbReference>
<organism evidence="9 10">
    <name type="scientific">Roseiconus lacunae</name>
    <dbReference type="NCBI Taxonomy" id="2605694"/>
    <lineage>
        <taxon>Bacteria</taxon>
        <taxon>Pseudomonadati</taxon>
        <taxon>Planctomycetota</taxon>
        <taxon>Planctomycetia</taxon>
        <taxon>Pirellulales</taxon>
        <taxon>Pirellulaceae</taxon>
        <taxon>Roseiconus</taxon>
    </lineage>
</organism>
<sequence>MATVNSTSKSVAANQTSITASTVLTALGSLKMTVALFAASLVIVFVGTLAQDELNMQAVKSRYFLTWIAMIRIDDFFPQAFYNHSTPIPGIIPFPGGVMIGMLLMVNLIAAKATRFRIHAKGSRLVAGVLFLLAGVVVAGVIVASGNSSDGLQGAPPFSYETLWRCMQGVTVGSALGLIAWSMSFKQKSLRIVGYVIAAITLGVIVYTLVTGGRIGDPGMRIVWQLAKGLLAGLILLVGCNLVFGRQGGNMLLHLGVGLLMLGQFAFGDRQLEQRINLVEGESTNTLINLDKVELNFIVTGEGEDEVIAVPAEKLIAAKRNDTVISDDALPVDIKVLEYFKNSDLRRVSDQASIATTGQGLTWQAVEKRERGGADGEENMGSAYIELLDKDSGESLGKHLVSQYLSDAHLLDPVRFPEDDFDEITVGGTDYQLGLKYGREVKPYWVHLEDVQRRTYSGTETPRDYSSFIRIVDPETGEDRRERVWMNNPLRYRGESFFQSSYNTLPGGKELTGLQVVRNSGWLIPYVACSIMALGMLAHFTGTLKRFVGRRERERVNELAGLSDEQRARATSPKSLIAAFAVTVGLGVVMLVPRAAMVNAMRPAARDQGFDFYTAGQIPTQYGGRMMPLDAFARLTLKSISGRESIPVEGAPDEVKARVDGKKMSAMQWLMEVASDKDSLRDLPMFRIDAEEVRSQLSLPRRKSKLYTLNEVLENWGAAQKLIDLARDKDVADHSFKEKTLLELDQRTRQFMLVAEAFQFPRPRQADVEALPEGLPANLQTRFLVMKILERMQRLDQMQVARIIPPTEADIAASVNDPKWKAYAPVFFQDSVKSVEDEDAKLASTPFSNMVTAYSDGKGDYAAFNKAVDEQIALSNATAIDGLNENKIAVERWMQNNSPRTVAFVFYVIASILGVLYFAFGNHSLRNATWGVLLATFLIHSVTLISRIYITGRAPVINLHSSAVFIGWAAVFGGLVIDRIFRLGFGNIMAAVAGTLSSLVAYSLDKGDTMPVLQAVLDTQFWLTTHVISVALGYVATMVAGLLGILYLVAVWAGKDKGTQAVYRMTYGATCFGILFSTVGTILGGLWADDSWGRFWGWDPKENGALLIVIWNALMLHARWDGMVKGLGFSILAIAGNIITAWSWFGTNELGIGLHSYGFTKGVMFWLGLFIASQIVFIVAGVITSRFKQARMTG</sequence>
<evidence type="ECO:0000259" key="7">
    <source>
        <dbReference type="Pfam" id="PF01578"/>
    </source>
</evidence>
<feature type="transmembrane region" description="Helical" evidence="6">
    <location>
        <begin position="32"/>
        <end position="51"/>
    </location>
</feature>
<keyword evidence="4 6" id="KW-1133">Transmembrane helix</keyword>
<name>A0ABT7PJ98_9BACT</name>
<evidence type="ECO:0000256" key="4">
    <source>
        <dbReference type="ARBA" id="ARBA00022989"/>
    </source>
</evidence>
<evidence type="ECO:0000259" key="8">
    <source>
        <dbReference type="Pfam" id="PF05140"/>
    </source>
</evidence>
<gene>
    <name evidence="9" type="primary">ccsA</name>
    <name evidence="9" type="ORF">QTN89_12960</name>
</gene>
<accession>A0ABT7PJ98</accession>
<dbReference type="InterPro" id="IPR007816">
    <property type="entry name" value="ResB-like_domain"/>
</dbReference>
<keyword evidence="3" id="KW-0201">Cytochrome c-type biogenesis</keyword>
<comment type="subcellular location">
    <subcellularLocation>
        <location evidence="1">Membrane</location>
        <topology evidence="1">Multi-pass membrane protein</topology>
    </subcellularLocation>
</comment>
<dbReference type="InterPro" id="IPR002541">
    <property type="entry name" value="Cyt_c_assembly"/>
</dbReference>
<feature type="transmembrane region" description="Helical" evidence="6">
    <location>
        <begin position="932"/>
        <end position="950"/>
    </location>
</feature>
<feature type="transmembrane region" description="Helical" evidence="6">
    <location>
        <begin position="522"/>
        <end position="544"/>
    </location>
</feature>
<feature type="transmembrane region" description="Helical" evidence="6">
    <location>
        <begin position="956"/>
        <end position="977"/>
    </location>
</feature>
<feature type="domain" description="ResB-like" evidence="8">
    <location>
        <begin position="432"/>
        <end position="503"/>
    </location>
</feature>